<dbReference type="AlphaFoldDB" id="A0A1D9MJ60"/>
<dbReference type="InterPro" id="IPR021456">
    <property type="entry name" value="DUF3107"/>
</dbReference>
<keyword evidence="2" id="KW-1185">Reference proteome</keyword>
<name>A0A1D9MJ60_9ACTO</name>
<evidence type="ECO:0000313" key="2">
    <source>
        <dbReference type="Proteomes" id="UP000176288"/>
    </source>
</evidence>
<accession>A0A1D9MJ60</accession>
<dbReference type="STRING" id="1912795.BK816_02585"/>
<proteinExistence type="predicted"/>
<reference evidence="1 2" key="1">
    <citation type="submission" date="2016-10" db="EMBL/GenBank/DDBJ databases">
        <title>Actinomyces aegypiusis sp. nov., isolated from the Aegypius monachus in Qinghai Tibet Plateau China.</title>
        <authorList>
            <person name="Wang Y."/>
        </authorList>
    </citation>
    <scope>NUCLEOTIDE SEQUENCE [LARGE SCALE GENOMIC DNA]</scope>
    <source>
        <strain evidence="1 2">VUL4_3</strain>
    </source>
</reference>
<evidence type="ECO:0000313" key="1">
    <source>
        <dbReference type="EMBL" id="AOZ72322.1"/>
    </source>
</evidence>
<dbReference type="KEGG" id="avu:BK816_02585"/>
<organism evidence="1 2">
    <name type="scientific">Boudabousia tangfeifanii</name>
    <dbReference type="NCBI Taxonomy" id="1912795"/>
    <lineage>
        <taxon>Bacteria</taxon>
        <taxon>Bacillati</taxon>
        <taxon>Actinomycetota</taxon>
        <taxon>Actinomycetes</taxon>
        <taxon>Actinomycetales</taxon>
        <taxon>Actinomycetaceae</taxon>
        <taxon>Boudabousia</taxon>
    </lineage>
</organism>
<gene>
    <name evidence="1" type="ORF">BK816_02585</name>
</gene>
<sequence>MELKIGLSGVARELNLEDVELSADELKAAVAHSLSTDETLELKTAKEGTVLINPKSLAYVEIVPEQKRTVGFGLVPNV</sequence>
<dbReference type="Proteomes" id="UP000176288">
    <property type="component" value="Chromosome"/>
</dbReference>
<dbReference type="RefSeq" id="WP_071163788.1">
    <property type="nucleotide sequence ID" value="NZ_CP017812.1"/>
</dbReference>
<evidence type="ECO:0008006" key="3">
    <source>
        <dbReference type="Google" id="ProtNLM"/>
    </source>
</evidence>
<protein>
    <recommendedName>
        <fullName evidence="3">ATP-binding protein</fullName>
    </recommendedName>
</protein>
<dbReference type="OrthoDB" id="3268468at2"/>
<dbReference type="Pfam" id="PF11305">
    <property type="entry name" value="DUF3107"/>
    <property type="match status" value="1"/>
</dbReference>
<dbReference type="EMBL" id="CP017812">
    <property type="protein sequence ID" value="AOZ72322.1"/>
    <property type="molecule type" value="Genomic_DNA"/>
</dbReference>